<evidence type="ECO:0000313" key="2">
    <source>
        <dbReference type="EMBL" id="WMB74382.1"/>
    </source>
</evidence>
<name>A0AA50KG68_9GAMM</name>
<evidence type="ECO:0000259" key="1">
    <source>
        <dbReference type="Pfam" id="PF03102"/>
    </source>
</evidence>
<dbReference type="GO" id="GO:0047444">
    <property type="term" value="F:N-acylneuraminate-9-phosphate synthase activity"/>
    <property type="evidence" value="ECO:0007669"/>
    <property type="project" value="TreeGrafter"/>
</dbReference>
<feature type="domain" description="PseI/NeuA/B-like" evidence="1">
    <location>
        <begin position="27"/>
        <end position="254"/>
    </location>
</feature>
<dbReference type="PANTHER" id="PTHR42966:SF1">
    <property type="entry name" value="SIALIC ACID SYNTHASE"/>
    <property type="match status" value="1"/>
</dbReference>
<accession>A0AA50KG68</accession>
<dbReference type="InterPro" id="IPR051690">
    <property type="entry name" value="PseI-like"/>
</dbReference>
<dbReference type="SUPFAM" id="SSF51569">
    <property type="entry name" value="Aldolase"/>
    <property type="match status" value="1"/>
</dbReference>
<dbReference type="Proteomes" id="UP001236800">
    <property type="component" value="Chromosome"/>
</dbReference>
<dbReference type="EMBL" id="CP132914">
    <property type="protein sequence ID" value="WMB74382.1"/>
    <property type="molecule type" value="Genomic_DNA"/>
</dbReference>
<gene>
    <name evidence="2" type="ORF">RA178_07160</name>
</gene>
<dbReference type="InterPro" id="IPR013132">
    <property type="entry name" value="PseI/NeuA/B-like_N"/>
</dbReference>
<dbReference type="KEGG" id="sog:RA178_07160"/>
<dbReference type="PANTHER" id="PTHR42966">
    <property type="entry name" value="N-ACETYLNEURAMINATE SYNTHASE"/>
    <property type="match status" value="1"/>
</dbReference>
<dbReference type="InterPro" id="IPR013785">
    <property type="entry name" value="Aldolase_TIM"/>
</dbReference>
<dbReference type="RefSeq" id="WP_263184936.1">
    <property type="nucleotide sequence ID" value="NZ_CP132914.1"/>
</dbReference>
<dbReference type="GO" id="GO:0016051">
    <property type="term" value="P:carbohydrate biosynthetic process"/>
    <property type="evidence" value="ECO:0007669"/>
    <property type="project" value="InterPro"/>
</dbReference>
<reference evidence="2" key="1">
    <citation type="submission" date="2023-08" db="EMBL/GenBank/DDBJ databases">
        <title>Complete genome sequence of Shewanella oncorhynchi Z-P2, a siderophore putrebactin-producing bacterium.</title>
        <authorList>
            <person name="Zhang Y."/>
        </authorList>
    </citation>
    <scope>NUCLEOTIDE SEQUENCE</scope>
    <source>
        <strain evidence="2">Z-P2</strain>
    </source>
</reference>
<dbReference type="AlphaFoldDB" id="A0AA50KG68"/>
<dbReference type="GeneID" id="301338950"/>
<proteinExistence type="predicted"/>
<protein>
    <submittedName>
        <fullName evidence="2">N-acetylneuraminate synthase family protein</fullName>
    </submittedName>
</protein>
<sequence>MTTHSPIFIAEVSSNHHRDLQRCIEFIKTAADIGCDAVKFQLFQIEQLFAPEILAKSETHRKRKDWELPVSFLPELKQSCDKYGIQFSCTPFYLDAVAELEPYVDFYKIASYELLWTDLLVACAKTGLPVVLSTGMATLEEIDQAVLTLKENGAKDITLLHCVSAYPTPENECNLAVLESFRNRYQVNVGWSDHTVSSAVLNRAVHKWRADVIEFHLDLDEKGDEYASGHCWLPQQIAPVIQGIKLANVIDGKPEKQFVASEASDREWRADPLDGLRPLRHQREKFGVSE</sequence>
<dbReference type="Pfam" id="PF03102">
    <property type="entry name" value="NeuB"/>
    <property type="match status" value="1"/>
</dbReference>
<organism evidence="2">
    <name type="scientific">Shewanella oncorhynchi</name>
    <dbReference type="NCBI Taxonomy" id="2726434"/>
    <lineage>
        <taxon>Bacteria</taxon>
        <taxon>Pseudomonadati</taxon>
        <taxon>Pseudomonadota</taxon>
        <taxon>Gammaproteobacteria</taxon>
        <taxon>Alteromonadales</taxon>
        <taxon>Shewanellaceae</taxon>
        <taxon>Shewanella</taxon>
    </lineage>
</organism>
<dbReference type="Gene3D" id="3.20.20.70">
    <property type="entry name" value="Aldolase class I"/>
    <property type="match status" value="1"/>
</dbReference>